<keyword evidence="2" id="KW-1185">Reference proteome</keyword>
<gene>
    <name evidence="1" type="ORF">ICL07_22785</name>
</gene>
<protein>
    <submittedName>
        <fullName evidence="1">Uncharacterized protein</fullName>
    </submittedName>
</protein>
<accession>A0ABR7TW58</accession>
<dbReference type="Proteomes" id="UP000659124">
    <property type="component" value="Unassembled WGS sequence"/>
</dbReference>
<comment type="caution">
    <text evidence="1">The sequence shown here is derived from an EMBL/GenBank/DDBJ whole genome shotgun (WGS) entry which is preliminary data.</text>
</comment>
<dbReference type="EMBL" id="JACVFC010000003">
    <property type="protein sequence ID" value="MBC9933234.1"/>
    <property type="molecule type" value="Genomic_DNA"/>
</dbReference>
<organism evidence="1 2">
    <name type="scientific">Chitinophaga qingshengii</name>
    <dbReference type="NCBI Taxonomy" id="1569794"/>
    <lineage>
        <taxon>Bacteria</taxon>
        <taxon>Pseudomonadati</taxon>
        <taxon>Bacteroidota</taxon>
        <taxon>Chitinophagia</taxon>
        <taxon>Chitinophagales</taxon>
        <taxon>Chitinophagaceae</taxon>
        <taxon>Chitinophaga</taxon>
    </lineage>
</organism>
<name>A0ABR7TW58_9BACT</name>
<reference evidence="1 2" key="1">
    <citation type="submission" date="2020-09" db="EMBL/GenBank/DDBJ databases">
        <title>Genome sequences of type strains of Chitinophaga qingshengii and Chitinophaga varians.</title>
        <authorList>
            <person name="Kittiwongwattana C."/>
        </authorList>
    </citation>
    <scope>NUCLEOTIDE SEQUENCE [LARGE SCALE GENOMIC DNA]</scope>
    <source>
        <strain evidence="1 2">JCM 30026</strain>
    </source>
</reference>
<dbReference type="RefSeq" id="WP_188090351.1">
    <property type="nucleotide sequence ID" value="NZ_JACVFC010000003.1"/>
</dbReference>
<evidence type="ECO:0000313" key="2">
    <source>
        <dbReference type="Proteomes" id="UP000659124"/>
    </source>
</evidence>
<sequence length="100" mass="10726">MSIQFENISAMLAENPGVFSQPAAEELSRLTHGDTVCLFCIYGFSSTSGRKAARLLAKVTAVEAHQYKGILLSSTQHLKTVQAGDEITFSNEHIAAIAQG</sequence>
<proteinExistence type="predicted"/>
<evidence type="ECO:0000313" key="1">
    <source>
        <dbReference type="EMBL" id="MBC9933234.1"/>
    </source>
</evidence>